<reference evidence="2" key="1">
    <citation type="submission" date="2021-02" db="EMBL/GenBank/DDBJ databases">
        <authorList>
            <person name="Nowell W R."/>
        </authorList>
    </citation>
    <scope>NUCLEOTIDE SEQUENCE</scope>
</reference>
<dbReference type="Proteomes" id="UP000682733">
    <property type="component" value="Unassembled WGS sequence"/>
</dbReference>
<evidence type="ECO:0000313" key="3">
    <source>
        <dbReference type="EMBL" id="CAF1232932.1"/>
    </source>
</evidence>
<evidence type="ECO:0000256" key="1">
    <source>
        <dbReference type="SAM" id="MobiDB-lite"/>
    </source>
</evidence>
<dbReference type="Proteomes" id="UP000663829">
    <property type="component" value="Unassembled WGS sequence"/>
</dbReference>
<evidence type="ECO:0000313" key="6">
    <source>
        <dbReference type="Proteomes" id="UP000663829"/>
    </source>
</evidence>
<evidence type="ECO:0000313" key="4">
    <source>
        <dbReference type="EMBL" id="CAF3825378.1"/>
    </source>
</evidence>
<protein>
    <submittedName>
        <fullName evidence="2">Uncharacterized protein</fullName>
    </submittedName>
</protein>
<gene>
    <name evidence="2" type="ORF">GPM918_LOCUS16552</name>
    <name evidence="3" type="ORF">OVA965_LOCUS25464</name>
    <name evidence="4" type="ORF">SRO942_LOCUS16552</name>
    <name evidence="5" type="ORF">TMI583_LOCUS26192</name>
</gene>
<proteinExistence type="predicted"/>
<feature type="compositionally biased region" description="Polar residues" evidence="1">
    <location>
        <begin position="1"/>
        <end position="12"/>
    </location>
</feature>
<organism evidence="2 6">
    <name type="scientific">Didymodactylos carnosus</name>
    <dbReference type="NCBI Taxonomy" id="1234261"/>
    <lineage>
        <taxon>Eukaryota</taxon>
        <taxon>Metazoa</taxon>
        <taxon>Spiralia</taxon>
        <taxon>Gnathifera</taxon>
        <taxon>Rotifera</taxon>
        <taxon>Eurotatoria</taxon>
        <taxon>Bdelloidea</taxon>
        <taxon>Philodinida</taxon>
        <taxon>Philodinidae</taxon>
        <taxon>Didymodactylos</taxon>
    </lineage>
</organism>
<evidence type="ECO:0000313" key="5">
    <source>
        <dbReference type="EMBL" id="CAF4041028.1"/>
    </source>
</evidence>
<dbReference type="EMBL" id="CAJNOQ010004375">
    <property type="protein sequence ID" value="CAF1056408.1"/>
    <property type="molecule type" value="Genomic_DNA"/>
</dbReference>
<dbReference type="Proteomes" id="UP000677228">
    <property type="component" value="Unassembled WGS sequence"/>
</dbReference>
<dbReference type="Proteomes" id="UP000681722">
    <property type="component" value="Unassembled WGS sequence"/>
</dbReference>
<evidence type="ECO:0000313" key="2">
    <source>
        <dbReference type="EMBL" id="CAF1056408.1"/>
    </source>
</evidence>
<comment type="caution">
    <text evidence="2">The sequence shown here is derived from an EMBL/GenBank/DDBJ whole genome shotgun (WGS) entry which is preliminary data.</text>
</comment>
<dbReference type="AlphaFoldDB" id="A0A814KVL0"/>
<dbReference type="EMBL" id="CAJOBC010004375">
    <property type="protein sequence ID" value="CAF3825378.1"/>
    <property type="molecule type" value="Genomic_DNA"/>
</dbReference>
<name>A0A814KVL0_9BILA</name>
<dbReference type="EMBL" id="CAJOBA010037369">
    <property type="protein sequence ID" value="CAF4041028.1"/>
    <property type="molecule type" value="Genomic_DNA"/>
</dbReference>
<dbReference type="EMBL" id="CAJNOK010015823">
    <property type="protein sequence ID" value="CAF1232932.1"/>
    <property type="molecule type" value="Genomic_DNA"/>
</dbReference>
<accession>A0A814KVL0</accession>
<keyword evidence="6" id="KW-1185">Reference proteome</keyword>
<sequence>MSAKNDQAQQESAIVEDNKEKFCSDQSNPKDVQQETVQSSNQLIQIIQKLSEKKQKELIEQLKQILGGESMNFDQEKLIQNSFTVERLILDLNSESGQK</sequence>
<feature type="region of interest" description="Disordered" evidence="1">
    <location>
        <begin position="1"/>
        <end position="31"/>
    </location>
</feature>